<proteinExistence type="predicted"/>
<dbReference type="EMBL" id="BSFJ01000005">
    <property type="protein sequence ID" value="GLK71698.1"/>
    <property type="molecule type" value="Genomic_DNA"/>
</dbReference>
<reference evidence="1" key="1">
    <citation type="journal article" date="2014" name="Int. J. Syst. Evol. Microbiol.">
        <title>Complete genome sequence of Corynebacterium casei LMG S-19264T (=DSM 44701T), isolated from a smear-ripened cheese.</title>
        <authorList>
            <consortium name="US DOE Joint Genome Institute (JGI-PGF)"/>
            <person name="Walter F."/>
            <person name="Albersmeier A."/>
            <person name="Kalinowski J."/>
            <person name="Ruckert C."/>
        </authorList>
    </citation>
    <scope>NUCLEOTIDE SEQUENCE</scope>
    <source>
        <strain evidence="1">VKM B-2484</strain>
    </source>
</reference>
<dbReference type="Proteomes" id="UP001143370">
    <property type="component" value="Unassembled WGS sequence"/>
</dbReference>
<gene>
    <name evidence="1" type="ORF">GCM10017643_18130</name>
</gene>
<evidence type="ECO:0000313" key="1">
    <source>
        <dbReference type="EMBL" id="GLK71698.1"/>
    </source>
</evidence>
<sequence length="93" mass="10380">MILSFKNKLAEAVWNGTVGKGFPADLVRPAQRKLAMVNAAVSLEALRVPPANRLEALKGDRAGQHSIRVNDQFRICFIWRDGHAVDVEIVDYH</sequence>
<organism evidence="1 2">
    <name type="scientific">Ancylobacter dichloromethanicus</name>
    <dbReference type="NCBI Taxonomy" id="518825"/>
    <lineage>
        <taxon>Bacteria</taxon>
        <taxon>Pseudomonadati</taxon>
        <taxon>Pseudomonadota</taxon>
        <taxon>Alphaproteobacteria</taxon>
        <taxon>Hyphomicrobiales</taxon>
        <taxon>Xanthobacteraceae</taxon>
        <taxon>Ancylobacter</taxon>
    </lineage>
</organism>
<dbReference type="Gene3D" id="3.30.2310.20">
    <property type="entry name" value="RelE-like"/>
    <property type="match status" value="1"/>
</dbReference>
<dbReference type="InterPro" id="IPR007711">
    <property type="entry name" value="HigB-1"/>
</dbReference>
<keyword evidence="2" id="KW-1185">Reference proteome</keyword>
<dbReference type="RefSeq" id="WP_213373035.1">
    <property type="nucleotide sequence ID" value="NZ_BSFJ01000005.1"/>
</dbReference>
<dbReference type="PANTHER" id="PTHR40266:SF2">
    <property type="entry name" value="TOXIN HIGB-1"/>
    <property type="match status" value="1"/>
</dbReference>
<evidence type="ECO:0008006" key="3">
    <source>
        <dbReference type="Google" id="ProtNLM"/>
    </source>
</evidence>
<accession>A0A9W6MZ06</accession>
<dbReference type="Pfam" id="PF05015">
    <property type="entry name" value="HigB-like_toxin"/>
    <property type="match status" value="1"/>
</dbReference>
<reference evidence="1" key="2">
    <citation type="submission" date="2023-01" db="EMBL/GenBank/DDBJ databases">
        <authorList>
            <person name="Sun Q."/>
            <person name="Evtushenko L."/>
        </authorList>
    </citation>
    <scope>NUCLEOTIDE SEQUENCE</scope>
    <source>
        <strain evidence="1">VKM B-2484</strain>
    </source>
</reference>
<name>A0A9W6MZ06_9HYPH</name>
<dbReference type="PANTHER" id="PTHR40266">
    <property type="entry name" value="TOXIN HIGB-1"/>
    <property type="match status" value="1"/>
</dbReference>
<dbReference type="SUPFAM" id="SSF143011">
    <property type="entry name" value="RelE-like"/>
    <property type="match status" value="1"/>
</dbReference>
<evidence type="ECO:0000313" key="2">
    <source>
        <dbReference type="Proteomes" id="UP001143370"/>
    </source>
</evidence>
<dbReference type="AlphaFoldDB" id="A0A9W6MZ06"/>
<protein>
    <recommendedName>
        <fullName evidence="3">Killer protein</fullName>
    </recommendedName>
</protein>
<dbReference type="InterPro" id="IPR035093">
    <property type="entry name" value="RelE/ParE_toxin_dom_sf"/>
</dbReference>
<comment type="caution">
    <text evidence="1">The sequence shown here is derived from an EMBL/GenBank/DDBJ whole genome shotgun (WGS) entry which is preliminary data.</text>
</comment>